<dbReference type="PANTHER" id="PTHR36455:SF1">
    <property type="entry name" value="BLR8292 PROTEIN"/>
    <property type="match status" value="1"/>
</dbReference>
<dbReference type="PATRIC" id="fig|398512.5.peg.2966"/>
<dbReference type="NCBIfam" id="NF033819">
    <property type="entry name" value="IS66_TnpB"/>
    <property type="match status" value="1"/>
</dbReference>
<dbReference type="PANTHER" id="PTHR36455">
    <property type="match status" value="1"/>
</dbReference>
<dbReference type="AlphaFoldDB" id="A0A0L6JIV5"/>
<dbReference type="STRING" id="398512.Bccel_0642"/>
<dbReference type="Pfam" id="PF05717">
    <property type="entry name" value="TnpB_IS66"/>
    <property type="match status" value="1"/>
</dbReference>
<dbReference type="EMBL" id="LGTC01000001">
    <property type="protein sequence ID" value="KNY27560.1"/>
    <property type="molecule type" value="Genomic_DNA"/>
</dbReference>
<dbReference type="InterPro" id="IPR008878">
    <property type="entry name" value="Transposase_IS66_Orf2"/>
</dbReference>
<reference evidence="4" key="2">
    <citation type="submission" date="2015-07" db="EMBL/GenBank/DDBJ databases">
        <title>Near-Complete Genome Sequence of the Cellulolytic Bacterium Bacteroides (Pseudobacteroides) cellulosolvens ATCC 35603.</title>
        <authorList>
            <person name="Dassa B."/>
            <person name="Utturkar S.M."/>
            <person name="Klingeman D.M."/>
            <person name="Hurt R.A."/>
            <person name="Keller M."/>
            <person name="Xu J."/>
            <person name="Reddy Y.H.K."/>
            <person name="Borovok I."/>
            <person name="Grinberg I.R."/>
            <person name="Lamed R."/>
            <person name="Zhivin O."/>
            <person name="Bayer E.A."/>
            <person name="Brown S.D."/>
        </authorList>
    </citation>
    <scope>NUCLEOTIDE SEQUENCE [LARGE SCALE GENOMIC DNA]</scope>
    <source>
        <strain evidence="4">DSM 2933</strain>
    </source>
</reference>
<evidence type="ECO:0000313" key="1">
    <source>
        <dbReference type="EMBL" id="KNY25382.1"/>
    </source>
</evidence>
<evidence type="ECO:0000313" key="4">
    <source>
        <dbReference type="Proteomes" id="UP000036923"/>
    </source>
</evidence>
<proteinExistence type="predicted"/>
<name>A0A0L6JIV5_9FIRM</name>
<comment type="caution">
    <text evidence="1">The sequence shown here is derived from an EMBL/GenBank/DDBJ whole genome shotgun (WGS) entry which is preliminary data.</text>
</comment>
<dbReference type="RefSeq" id="WP_050753039.1">
    <property type="nucleotide sequence ID" value="NZ_LGTC01000001.1"/>
</dbReference>
<dbReference type="EMBL" id="LGTC01000001">
    <property type="protein sequence ID" value="KNY30242.1"/>
    <property type="molecule type" value="Genomic_DNA"/>
</dbReference>
<protein>
    <submittedName>
        <fullName evidence="1">IS66 Orf2 family protein</fullName>
    </submittedName>
</protein>
<keyword evidence="4" id="KW-1185">Reference proteome</keyword>
<sequence length="117" mass="13947">MIRWSDKSVYLCCGYTDMRKSINGMTMLVKESFSLDPFDDALFVFCNKSRDRLKILEWDGDGFWLYFKRLERGRFRWPAEGNDKTMILNANELTCLIDGARLEKKLKRNEVFERQIT</sequence>
<evidence type="ECO:0000313" key="3">
    <source>
        <dbReference type="EMBL" id="KNY30242.1"/>
    </source>
</evidence>
<dbReference type="EMBL" id="LGTC01000001">
    <property type="protein sequence ID" value="KNY25382.1"/>
    <property type="molecule type" value="Genomic_DNA"/>
</dbReference>
<gene>
    <name evidence="1" type="ORF">Bccel_0642</name>
    <name evidence="2" type="ORF">Bccel_2831</name>
    <name evidence="3" type="ORF">Bccel_5519</name>
</gene>
<organism evidence="1 4">
    <name type="scientific">Pseudobacteroides cellulosolvens ATCC 35603 = DSM 2933</name>
    <dbReference type="NCBI Taxonomy" id="398512"/>
    <lineage>
        <taxon>Bacteria</taxon>
        <taxon>Bacillati</taxon>
        <taxon>Bacillota</taxon>
        <taxon>Clostridia</taxon>
        <taxon>Eubacteriales</taxon>
        <taxon>Oscillospiraceae</taxon>
        <taxon>Pseudobacteroides</taxon>
    </lineage>
</organism>
<reference evidence="1" key="1">
    <citation type="submission" date="2015-07" db="EMBL/GenBank/DDBJ databases">
        <title>MeaNS - Measles Nucleotide Surveillance Program.</title>
        <authorList>
            <person name="Tran T."/>
            <person name="Druce J."/>
        </authorList>
    </citation>
    <scope>NUCLEOTIDE SEQUENCE</scope>
    <source>
        <strain evidence="1">DSM 2933</strain>
    </source>
</reference>
<dbReference type="Proteomes" id="UP000036923">
    <property type="component" value="Unassembled WGS sequence"/>
</dbReference>
<evidence type="ECO:0000313" key="2">
    <source>
        <dbReference type="EMBL" id="KNY27560.1"/>
    </source>
</evidence>
<accession>A0A0L6JIV5</accession>